<evidence type="ECO:0000256" key="10">
    <source>
        <dbReference type="ARBA" id="ARBA00023235"/>
    </source>
</evidence>
<dbReference type="InterPro" id="IPR014017">
    <property type="entry name" value="DNA_helicase_UvrD-like_C"/>
</dbReference>
<evidence type="ECO:0000256" key="9">
    <source>
        <dbReference type="ARBA" id="ARBA00023204"/>
    </source>
</evidence>
<accession>A0A073JH91</accession>
<dbReference type="InterPro" id="IPR000212">
    <property type="entry name" value="DNA_helicase_UvrD/REP"/>
</dbReference>
<keyword evidence="6" id="KW-0269">Exonuclease</keyword>
<evidence type="ECO:0000256" key="4">
    <source>
        <dbReference type="ARBA" id="ARBA00022801"/>
    </source>
</evidence>
<dbReference type="EC" id="5.6.2.4" evidence="12"/>
<dbReference type="GO" id="GO:0005829">
    <property type="term" value="C:cytosol"/>
    <property type="evidence" value="ECO:0007669"/>
    <property type="project" value="TreeGrafter"/>
</dbReference>
<dbReference type="GO" id="GO:0005524">
    <property type="term" value="F:ATP binding"/>
    <property type="evidence" value="ECO:0007669"/>
    <property type="project" value="UniProtKB-UniRule"/>
</dbReference>
<protein>
    <recommendedName>
        <fullName evidence="12">DNA 3'-5' helicase</fullName>
        <ecNumber evidence="12">5.6.2.4</ecNumber>
    </recommendedName>
    <alternativeName>
        <fullName evidence="13">DNA 3'-5' helicase II</fullName>
    </alternativeName>
</protein>
<keyword evidence="20" id="KW-1185">Reference proteome</keyword>
<dbReference type="Gene3D" id="3.40.50.300">
    <property type="entry name" value="P-loop containing nucleotide triphosphate hydrolases"/>
    <property type="match status" value="4"/>
</dbReference>
<dbReference type="PROSITE" id="PS51217">
    <property type="entry name" value="UVRD_HELICASE_CTER"/>
    <property type="match status" value="1"/>
</dbReference>
<dbReference type="GO" id="GO:0004527">
    <property type="term" value="F:exonuclease activity"/>
    <property type="evidence" value="ECO:0007669"/>
    <property type="project" value="UniProtKB-KW"/>
</dbReference>
<evidence type="ECO:0000313" key="20">
    <source>
        <dbReference type="Proteomes" id="UP000027746"/>
    </source>
</evidence>
<dbReference type="GO" id="GO:0033202">
    <property type="term" value="C:DNA helicase complex"/>
    <property type="evidence" value="ECO:0007669"/>
    <property type="project" value="TreeGrafter"/>
</dbReference>
<evidence type="ECO:0000256" key="11">
    <source>
        <dbReference type="ARBA" id="ARBA00034617"/>
    </source>
</evidence>
<dbReference type="InterPro" id="IPR011604">
    <property type="entry name" value="PDDEXK-like_dom_sf"/>
</dbReference>
<comment type="caution">
    <text evidence="19">The sequence shown here is derived from an EMBL/GenBank/DDBJ whole genome shotgun (WGS) entry which is preliminary data.</text>
</comment>
<organism evidence="19 20">
    <name type="scientific">Pseudosulfitobacter pseudonitzschiae</name>
    <dbReference type="NCBI Taxonomy" id="1402135"/>
    <lineage>
        <taxon>Bacteria</taxon>
        <taxon>Pseudomonadati</taxon>
        <taxon>Pseudomonadota</taxon>
        <taxon>Alphaproteobacteria</taxon>
        <taxon>Rhodobacterales</taxon>
        <taxon>Roseobacteraceae</taxon>
        <taxon>Pseudosulfitobacter</taxon>
    </lineage>
</organism>
<dbReference type="SUPFAM" id="SSF52540">
    <property type="entry name" value="P-loop containing nucleoside triphosphate hydrolases"/>
    <property type="match status" value="1"/>
</dbReference>
<name>A0A073JH91_9RHOB</name>
<dbReference type="PROSITE" id="PS51198">
    <property type="entry name" value="UVRD_HELICASE_ATP_BIND"/>
    <property type="match status" value="1"/>
</dbReference>
<feature type="region of interest" description="Disordered" evidence="16">
    <location>
        <begin position="922"/>
        <end position="945"/>
    </location>
</feature>
<evidence type="ECO:0000256" key="15">
    <source>
        <dbReference type="PROSITE-ProRule" id="PRU00560"/>
    </source>
</evidence>
<gene>
    <name evidence="19" type="ORF">SUH3_09925</name>
</gene>
<dbReference type="Pfam" id="PF13361">
    <property type="entry name" value="UvrD_C"/>
    <property type="match status" value="1"/>
</dbReference>
<dbReference type="GO" id="GO:0000725">
    <property type="term" value="P:recombinational repair"/>
    <property type="evidence" value="ECO:0007669"/>
    <property type="project" value="TreeGrafter"/>
</dbReference>
<dbReference type="NCBIfam" id="TIGR02784">
    <property type="entry name" value="addA_alphas"/>
    <property type="match status" value="1"/>
</dbReference>
<sequence>MTALDEATRRQLEAARPDASTWLSANAGSGKTRVLTDRVARLLLDGVEPQHILCLTYTKAAASEMQNRLFKRLGAWAMLPDTELAQSLVDLGAGHATAPDALRRARTLFASAIETPGGLKIQTIHSFCAALLRRFPLEAQVSPQFTEIEDRAADLLRAEIVDRMALGSEAAIVRALAAQFTGEDFDKLTRQIVGQQASFAPALDWAGCLNLFDLPPDLTADAVATRVLLGNEADMLATLIPHLLAKGGNDAKAGQKLQQIDRMDLSALAVMEDVFLTGASAKEPFTAKLGSFPTKPTQAKVADLMPALEDLMRRVEDTRALRLGFGAARKTHCLHQFAAPFLAHYEQAKQLRGWLDFDDLINKARSLLYDKKVAAWVLYRIDGGIDHILVDEAQDTSPAQWDVVRKLTEEFASGDGARTDVLRTVFVVGDTKQSIYSFQGADPREFHRMQAEFQQRIEGAGQLFQERTLDFSFRSSPAVLRLVDTCFSEDAQPGFAKQAQHIAFKSDLPGRVDLWPFREKAEKEQENVWYDPVDRLSPTHHDLLLARDVAAHIKHLMDTETIPDDGAAPGTYVRRRVRAGDFLILVQRRSTLFSEIIRACKALDLPIAGADRLKVGGELAVKDLAALLSFLATPEDSLSLATVLRSPLFGWTEQQLFTLAHGRAQSYLWPALRDQAEVYPETYAVLRDLRDNVDFLRPYDLIERVLTRHDGRRKLLGRLGVEAEDGIDALLSQALAYERTDVPSLTGFLVWMRTDQLEIKRQIDSASDQIRVMTVHGSKGLEAPIVILPDTGKRDIRIQDEVFDVGGHPVWRPKATEMPQMVADAMDQMKLDIAEERLRLLYVALTRAEKWLIIAGAGEPGKNGDSWYEIAQTALDQMGAVDTLTDQGTIKRFSHGDWVAPPLVEQTAPAALRAEVDPMFHTAAQRPPEPPRTLSPSDLGGAKALPGDLGADEDTAMSFGSAVHLLLERMAGRDTVHWPTIIDVCRGNFAEMPDAMWDAAVQDARAVLQAPHLAELFTDRALAEVPVTAAFGPARLHGIIDRLIIHDDHILAIDYKTNRVVPDRPETCPEGLLLQMGAYAQALSQVFAGKRIDVAILWTTDQSFMPLPEPLVIAALRRAEYLDDPAGAT</sequence>
<dbReference type="InterPro" id="IPR038726">
    <property type="entry name" value="PDDEXK_AddAB-type"/>
</dbReference>
<evidence type="ECO:0000256" key="13">
    <source>
        <dbReference type="ARBA" id="ARBA00034923"/>
    </source>
</evidence>
<feature type="domain" description="UvrD-like helicase C-terminal" evidence="18">
    <location>
        <begin position="493"/>
        <end position="780"/>
    </location>
</feature>
<keyword evidence="5 15" id="KW-0347">Helicase</keyword>
<evidence type="ECO:0000256" key="14">
    <source>
        <dbReference type="ARBA" id="ARBA00048988"/>
    </source>
</evidence>
<comment type="catalytic activity">
    <reaction evidence="14">
        <text>ATP + H2O = ADP + phosphate + H(+)</text>
        <dbReference type="Rhea" id="RHEA:13065"/>
        <dbReference type="ChEBI" id="CHEBI:15377"/>
        <dbReference type="ChEBI" id="CHEBI:15378"/>
        <dbReference type="ChEBI" id="CHEBI:30616"/>
        <dbReference type="ChEBI" id="CHEBI:43474"/>
        <dbReference type="ChEBI" id="CHEBI:456216"/>
        <dbReference type="EC" id="5.6.2.4"/>
    </reaction>
</comment>
<dbReference type="OrthoDB" id="9810135at2"/>
<dbReference type="Proteomes" id="UP000027746">
    <property type="component" value="Unassembled WGS sequence"/>
</dbReference>
<dbReference type="InterPro" id="IPR014016">
    <property type="entry name" value="UvrD-like_ATP-bd"/>
</dbReference>
<evidence type="ECO:0000256" key="6">
    <source>
        <dbReference type="ARBA" id="ARBA00022839"/>
    </source>
</evidence>
<evidence type="ECO:0000256" key="12">
    <source>
        <dbReference type="ARBA" id="ARBA00034808"/>
    </source>
</evidence>
<feature type="domain" description="UvrD-like helicase ATP-binding" evidence="17">
    <location>
        <begin position="4"/>
        <end position="476"/>
    </location>
</feature>
<evidence type="ECO:0000256" key="16">
    <source>
        <dbReference type="SAM" id="MobiDB-lite"/>
    </source>
</evidence>
<keyword evidence="3" id="KW-0227">DNA damage</keyword>
<evidence type="ECO:0000256" key="3">
    <source>
        <dbReference type="ARBA" id="ARBA00022763"/>
    </source>
</evidence>
<reference evidence="19 20" key="1">
    <citation type="submission" date="2014-01" db="EMBL/GenBank/DDBJ databases">
        <title>Sulfitobacter sp. H3 (MCCC 1A00686) Genome Sequencing.</title>
        <authorList>
            <person name="Lai Q."/>
            <person name="Hong Z."/>
        </authorList>
    </citation>
    <scope>NUCLEOTIDE SEQUENCE [LARGE SCALE GENOMIC DNA]</scope>
    <source>
        <strain evidence="19 20">H3</strain>
    </source>
</reference>
<dbReference type="InterPro" id="IPR014151">
    <property type="entry name" value="DNA_helicase_AddA"/>
</dbReference>
<dbReference type="Pfam" id="PF00580">
    <property type="entry name" value="UvrD-helicase"/>
    <property type="match status" value="1"/>
</dbReference>
<comment type="catalytic activity">
    <reaction evidence="11">
        <text>Couples ATP hydrolysis with the unwinding of duplex DNA by translocating in the 3'-5' direction.</text>
        <dbReference type="EC" id="5.6.2.4"/>
    </reaction>
</comment>
<dbReference type="InterPro" id="IPR011335">
    <property type="entry name" value="Restrct_endonuc-II-like"/>
</dbReference>
<dbReference type="PANTHER" id="PTHR11070">
    <property type="entry name" value="UVRD / RECB / PCRA DNA HELICASE FAMILY MEMBER"/>
    <property type="match status" value="1"/>
</dbReference>
<keyword evidence="7 15" id="KW-0067">ATP-binding</keyword>
<feature type="binding site" evidence="15">
    <location>
        <begin position="25"/>
        <end position="32"/>
    </location>
    <ligand>
        <name>ATP</name>
        <dbReference type="ChEBI" id="CHEBI:30616"/>
    </ligand>
</feature>
<keyword evidence="2 15" id="KW-0547">Nucleotide-binding</keyword>
<evidence type="ECO:0000256" key="2">
    <source>
        <dbReference type="ARBA" id="ARBA00022741"/>
    </source>
</evidence>
<dbReference type="GO" id="GO:0003677">
    <property type="term" value="F:DNA binding"/>
    <property type="evidence" value="ECO:0007669"/>
    <property type="project" value="UniProtKB-KW"/>
</dbReference>
<dbReference type="GeneID" id="68868064"/>
<proteinExistence type="predicted"/>
<dbReference type="SUPFAM" id="SSF52980">
    <property type="entry name" value="Restriction endonuclease-like"/>
    <property type="match status" value="1"/>
</dbReference>
<evidence type="ECO:0000259" key="17">
    <source>
        <dbReference type="PROSITE" id="PS51198"/>
    </source>
</evidence>
<keyword evidence="10" id="KW-0413">Isomerase</keyword>
<dbReference type="Gene3D" id="3.90.320.10">
    <property type="match status" value="1"/>
</dbReference>
<dbReference type="RefSeq" id="WP_037922708.1">
    <property type="nucleotide sequence ID" value="NZ_CP054599.1"/>
</dbReference>
<dbReference type="PANTHER" id="PTHR11070:SF2">
    <property type="entry name" value="ATP-DEPENDENT DNA HELICASE SRS2"/>
    <property type="match status" value="1"/>
</dbReference>
<keyword evidence="8" id="KW-0238">DNA-binding</keyword>
<dbReference type="EMBL" id="JAMD01000002">
    <property type="protein sequence ID" value="KEJ97082.1"/>
    <property type="molecule type" value="Genomic_DNA"/>
</dbReference>
<keyword evidence="1" id="KW-0540">Nuclease</keyword>
<keyword evidence="9" id="KW-0234">DNA repair</keyword>
<dbReference type="InterPro" id="IPR027417">
    <property type="entry name" value="P-loop_NTPase"/>
</dbReference>
<evidence type="ECO:0000259" key="18">
    <source>
        <dbReference type="PROSITE" id="PS51217"/>
    </source>
</evidence>
<dbReference type="GO" id="GO:0043138">
    <property type="term" value="F:3'-5' DNA helicase activity"/>
    <property type="evidence" value="ECO:0007669"/>
    <property type="project" value="UniProtKB-EC"/>
</dbReference>
<evidence type="ECO:0000256" key="8">
    <source>
        <dbReference type="ARBA" id="ARBA00023125"/>
    </source>
</evidence>
<evidence type="ECO:0000313" key="19">
    <source>
        <dbReference type="EMBL" id="KEJ97082.1"/>
    </source>
</evidence>
<dbReference type="AlphaFoldDB" id="A0A073JH91"/>
<evidence type="ECO:0000256" key="5">
    <source>
        <dbReference type="ARBA" id="ARBA00022806"/>
    </source>
</evidence>
<evidence type="ECO:0000256" key="1">
    <source>
        <dbReference type="ARBA" id="ARBA00022722"/>
    </source>
</evidence>
<dbReference type="Pfam" id="PF12705">
    <property type="entry name" value="PDDEXK_1"/>
    <property type="match status" value="1"/>
</dbReference>
<keyword evidence="4 15" id="KW-0378">Hydrolase</keyword>
<dbReference type="Gene3D" id="1.10.486.10">
    <property type="entry name" value="PCRA, domain 4"/>
    <property type="match status" value="1"/>
</dbReference>
<evidence type="ECO:0000256" key="7">
    <source>
        <dbReference type="ARBA" id="ARBA00022840"/>
    </source>
</evidence>